<protein>
    <submittedName>
        <fullName evidence="7">Methyl-accepting chemotaxis sensory transducer</fullName>
    </submittedName>
</protein>
<dbReference type="SUPFAM" id="SSF58104">
    <property type="entry name" value="Methyl-accepting chemotaxis protein (MCP) signaling domain"/>
    <property type="match status" value="1"/>
</dbReference>
<evidence type="ECO:0000256" key="2">
    <source>
        <dbReference type="ARBA" id="ARBA00029447"/>
    </source>
</evidence>
<dbReference type="Gene3D" id="1.10.287.950">
    <property type="entry name" value="Methyl-accepting chemotaxis protein"/>
    <property type="match status" value="1"/>
</dbReference>
<dbReference type="Pfam" id="PF00015">
    <property type="entry name" value="MCPsignal"/>
    <property type="match status" value="1"/>
</dbReference>
<reference evidence="7 8" key="1">
    <citation type="journal article" date="2014" name="PLoS Genet.">
        <title>Phylogenetically driven sequencing of extremely halophilic archaea reveals strategies for static and dynamic osmo-response.</title>
        <authorList>
            <person name="Becker E.A."/>
            <person name="Seitzer P.M."/>
            <person name="Tritt A."/>
            <person name="Larsen D."/>
            <person name="Krusor M."/>
            <person name="Yao A.I."/>
            <person name="Wu D."/>
            <person name="Madern D."/>
            <person name="Eisen J.A."/>
            <person name="Darling A.E."/>
            <person name="Facciotti M.T."/>
        </authorList>
    </citation>
    <scope>NUCLEOTIDE SEQUENCE [LARGE SCALE GENOMIC DNA]</scope>
    <source>
        <strain evidence="7 8">DSM 12281</strain>
    </source>
</reference>
<feature type="region of interest" description="Disordered" evidence="5">
    <location>
        <begin position="1"/>
        <end position="36"/>
    </location>
</feature>
<dbReference type="AlphaFoldDB" id="L9ZSE8"/>
<dbReference type="GO" id="GO:0007165">
    <property type="term" value="P:signal transduction"/>
    <property type="evidence" value="ECO:0007669"/>
    <property type="project" value="UniProtKB-KW"/>
</dbReference>
<organism evidence="7 8">
    <name type="scientific">Natrialba taiwanensis DSM 12281</name>
    <dbReference type="NCBI Taxonomy" id="1230458"/>
    <lineage>
        <taxon>Archaea</taxon>
        <taxon>Methanobacteriati</taxon>
        <taxon>Methanobacteriota</taxon>
        <taxon>Stenosarchaea group</taxon>
        <taxon>Halobacteria</taxon>
        <taxon>Halobacteriales</taxon>
        <taxon>Natrialbaceae</taxon>
        <taxon>Natrialba</taxon>
    </lineage>
</organism>
<dbReference type="GO" id="GO:0004888">
    <property type="term" value="F:transmembrane signaling receptor activity"/>
    <property type="evidence" value="ECO:0007669"/>
    <property type="project" value="InterPro"/>
</dbReference>
<evidence type="ECO:0000256" key="1">
    <source>
        <dbReference type="ARBA" id="ARBA00023224"/>
    </source>
</evidence>
<dbReference type="GO" id="GO:0019825">
    <property type="term" value="F:oxygen binding"/>
    <property type="evidence" value="ECO:0007669"/>
    <property type="project" value="InterPro"/>
</dbReference>
<feature type="compositionally biased region" description="Basic and acidic residues" evidence="5">
    <location>
        <begin position="1"/>
        <end position="10"/>
    </location>
</feature>
<dbReference type="RefSeq" id="WP_006826485.1">
    <property type="nucleotide sequence ID" value="NZ_AOIL01000049.1"/>
</dbReference>
<dbReference type="GO" id="GO:0016020">
    <property type="term" value="C:membrane"/>
    <property type="evidence" value="ECO:0007669"/>
    <property type="project" value="InterPro"/>
</dbReference>
<gene>
    <name evidence="7" type="ORF">C484_13985</name>
</gene>
<dbReference type="GO" id="GO:0020037">
    <property type="term" value="F:heme binding"/>
    <property type="evidence" value="ECO:0007669"/>
    <property type="project" value="InterPro"/>
</dbReference>
<feature type="coiled-coil region" evidence="4">
    <location>
        <begin position="520"/>
        <end position="551"/>
    </location>
</feature>
<feature type="region of interest" description="Disordered" evidence="5">
    <location>
        <begin position="185"/>
        <end position="219"/>
    </location>
</feature>
<feature type="domain" description="Methyl-accepting transducer" evidence="6">
    <location>
        <begin position="278"/>
        <end position="514"/>
    </location>
</feature>
<dbReference type="CDD" id="cd11386">
    <property type="entry name" value="MCP_signal"/>
    <property type="match status" value="1"/>
</dbReference>
<dbReference type="InterPro" id="IPR039379">
    <property type="entry name" value="Protoglobin_sensor_dom"/>
</dbReference>
<dbReference type="Proteomes" id="UP000011648">
    <property type="component" value="Unassembled WGS sequence"/>
</dbReference>
<sequence length="559" mass="61199">MRTQRDEQRDRNRKSGRNADSDSNGGAEFKIDATNRRQVDGEALADEIGLDRREIEWRKEFTGFGPEDADRLESMEPLFDDIADELVAEFYDHLQSDAAATAIIDSSSKSVEALKRTQAEYLRDLGRGEYGKQYVERRARIGKIHDMLDLGPKFYLGGYTIYYEGILDALADEAKVDMEAAAVSDDAAGTGVESESESENETRTETTRTVDASDSDDPLVPLSQARAMVDEMVEHSLSALKLLNVDQQIAMDTYITAYADVEAELEHRTHVSQNVQQSVTELRERSAEVSDRSGEISELAASQSDAMGEISSEVAGLSATVEEIASNAEEVSATSERAEEIANDTTDTAEEAIDKMGVVDEAADEVTADVEDLRESVQKIDEIVDVINDIADQTNLLALNASIEAATAGEAGDGFAVVANEVKSLAEESQEEAKNIERMIDQIQDDTDETVESLETANDEIESGVELVEETVDNLERIEESVQEASTGIQEVATATDDQAASTEEVASMTDTAMDQSHEVADEIEAIVEQNDQVDELVDEIESEVDRLAQDELSSDRCH</sequence>
<evidence type="ECO:0000256" key="3">
    <source>
        <dbReference type="PROSITE-ProRule" id="PRU00284"/>
    </source>
</evidence>
<dbReference type="Gene3D" id="1.10.490.10">
    <property type="entry name" value="Globins"/>
    <property type="match status" value="1"/>
</dbReference>
<evidence type="ECO:0000259" key="6">
    <source>
        <dbReference type="PROSITE" id="PS50111"/>
    </source>
</evidence>
<dbReference type="PROSITE" id="PS50111">
    <property type="entry name" value="CHEMOTAXIS_TRANSDUC_2"/>
    <property type="match status" value="1"/>
</dbReference>
<dbReference type="CDD" id="cd01068">
    <property type="entry name" value="globin_sensor"/>
    <property type="match status" value="1"/>
</dbReference>
<dbReference type="GO" id="GO:0006935">
    <property type="term" value="P:chemotaxis"/>
    <property type="evidence" value="ECO:0007669"/>
    <property type="project" value="InterPro"/>
</dbReference>
<dbReference type="InterPro" id="IPR044398">
    <property type="entry name" value="Globin-sensor_dom"/>
</dbReference>
<dbReference type="PANTHER" id="PTHR32089">
    <property type="entry name" value="METHYL-ACCEPTING CHEMOTAXIS PROTEIN MCPB"/>
    <property type="match status" value="1"/>
</dbReference>
<keyword evidence="8" id="KW-1185">Reference proteome</keyword>
<keyword evidence="4" id="KW-0175">Coiled coil</keyword>
<keyword evidence="1 3" id="KW-0807">Transducer</keyword>
<feature type="region of interest" description="Disordered" evidence="5">
    <location>
        <begin position="493"/>
        <end position="516"/>
    </location>
</feature>
<dbReference type="PRINTS" id="PR00260">
    <property type="entry name" value="CHEMTRNSDUCR"/>
</dbReference>
<dbReference type="EMBL" id="AOIL01000049">
    <property type="protein sequence ID" value="ELY89410.1"/>
    <property type="molecule type" value="Genomic_DNA"/>
</dbReference>
<dbReference type="PANTHER" id="PTHR32089:SF112">
    <property type="entry name" value="LYSOZYME-LIKE PROTEIN-RELATED"/>
    <property type="match status" value="1"/>
</dbReference>
<comment type="caution">
    <text evidence="7">The sequence shown here is derived from an EMBL/GenBank/DDBJ whole genome shotgun (WGS) entry which is preliminary data.</text>
</comment>
<comment type="similarity">
    <text evidence="2">Belongs to the methyl-accepting chemotaxis (MCP) protein family.</text>
</comment>
<dbReference type="PATRIC" id="fig|1230458.4.peg.2824"/>
<dbReference type="InterPro" id="IPR012292">
    <property type="entry name" value="Globin/Proto"/>
</dbReference>
<accession>L9ZSE8</accession>
<evidence type="ECO:0000256" key="5">
    <source>
        <dbReference type="SAM" id="MobiDB-lite"/>
    </source>
</evidence>
<evidence type="ECO:0000313" key="8">
    <source>
        <dbReference type="Proteomes" id="UP000011648"/>
    </source>
</evidence>
<dbReference type="InterPro" id="IPR004089">
    <property type="entry name" value="MCPsignal_dom"/>
</dbReference>
<dbReference type="SUPFAM" id="SSF46458">
    <property type="entry name" value="Globin-like"/>
    <property type="match status" value="1"/>
</dbReference>
<name>L9ZSE8_9EURY</name>
<evidence type="ECO:0000313" key="7">
    <source>
        <dbReference type="EMBL" id="ELY89410.1"/>
    </source>
</evidence>
<evidence type="ECO:0000256" key="4">
    <source>
        <dbReference type="SAM" id="Coils"/>
    </source>
</evidence>
<dbReference type="InterPro" id="IPR009050">
    <property type="entry name" value="Globin-like_sf"/>
</dbReference>
<proteinExistence type="inferred from homology"/>
<feature type="coiled-coil region" evidence="4">
    <location>
        <begin position="419"/>
        <end position="485"/>
    </location>
</feature>
<dbReference type="InterPro" id="IPR004090">
    <property type="entry name" value="Chemotax_Me-accpt_rcpt"/>
</dbReference>
<dbReference type="SMART" id="SM00283">
    <property type="entry name" value="MA"/>
    <property type="match status" value="1"/>
</dbReference>
<dbReference type="STRING" id="1230458.C484_13985"/>
<dbReference type="Pfam" id="PF11563">
    <property type="entry name" value="Protoglobin"/>
    <property type="match status" value="1"/>
</dbReference>